<keyword evidence="1" id="KW-0677">Repeat</keyword>
<dbReference type="AlphaFoldDB" id="X1GLJ3"/>
<dbReference type="InterPro" id="IPR011990">
    <property type="entry name" value="TPR-like_helical_dom_sf"/>
</dbReference>
<dbReference type="Pfam" id="PF13181">
    <property type="entry name" value="TPR_8"/>
    <property type="match status" value="1"/>
</dbReference>
<proteinExistence type="predicted"/>
<keyword evidence="3" id="KW-0175">Coiled coil</keyword>
<comment type="caution">
    <text evidence="4">The sequence shown here is derived from an EMBL/GenBank/DDBJ whole genome shotgun (WGS) entry which is preliminary data.</text>
</comment>
<evidence type="ECO:0000256" key="2">
    <source>
        <dbReference type="ARBA" id="ARBA00022803"/>
    </source>
</evidence>
<evidence type="ECO:0000256" key="3">
    <source>
        <dbReference type="SAM" id="Coils"/>
    </source>
</evidence>
<accession>X1GLJ3</accession>
<dbReference type="InterPro" id="IPR051685">
    <property type="entry name" value="Ycf3/AcsC/BcsC/TPR_MFPF"/>
</dbReference>
<feature type="coiled-coil region" evidence="3">
    <location>
        <begin position="1"/>
        <end position="34"/>
    </location>
</feature>
<dbReference type="PANTHER" id="PTHR44943">
    <property type="entry name" value="CELLULOSE SYNTHASE OPERON PROTEIN C"/>
    <property type="match status" value="1"/>
</dbReference>
<protein>
    <submittedName>
        <fullName evidence="4">Uncharacterized protein</fullName>
    </submittedName>
</protein>
<gene>
    <name evidence="4" type="ORF">S03H2_14770</name>
</gene>
<dbReference type="SMART" id="SM00028">
    <property type="entry name" value="TPR"/>
    <property type="match status" value="3"/>
</dbReference>
<evidence type="ECO:0000256" key="1">
    <source>
        <dbReference type="ARBA" id="ARBA00022737"/>
    </source>
</evidence>
<dbReference type="PANTHER" id="PTHR44943:SF8">
    <property type="entry name" value="TPR REPEAT-CONTAINING PROTEIN MJ0263"/>
    <property type="match status" value="1"/>
</dbReference>
<dbReference type="PROSITE" id="PS50005">
    <property type="entry name" value="TPR"/>
    <property type="match status" value="2"/>
</dbReference>
<evidence type="ECO:0000313" key="4">
    <source>
        <dbReference type="EMBL" id="GAH45730.1"/>
    </source>
</evidence>
<dbReference type="InterPro" id="IPR019734">
    <property type="entry name" value="TPR_rpt"/>
</dbReference>
<dbReference type="PROSITE" id="PS50293">
    <property type="entry name" value="TPR_REGION"/>
    <property type="match status" value="2"/>
</dbReference>
<organism evidence="4">
    <name type="scientific">marine sediment metagenome</name>
    <dbReference type="NCBI Taxonomy" id="412755"/>
    <lineage>
        <taxon>unclassified sequences</taxon>
        <taxon>metagenomes</taxon>
        <taxon>ecological metagenomes</taxon>
    </lineage>
</organism>
<dbReference type="Gene3D" id="1.25.40.10">
    <property type="entry name" value="Tetratricopeptide repeat domain"/>
    <property type="match status" value="2"/>
</dbReference>
<reference evidence="4" key="1">
    <citation type="journal article" date="2014" name="Front. Microbiol.">
        <title>High frequency of phylogenetically diverse reductive dehalogenase-homologous genes in deep subseafloor sedimentary metagenomes.</title>
        <authorList>
            <person name="Kawai M."/>
            <person name="Futagami T."/>
            <person name="Toyoda A."/>
            <person name="Takaki Y."/>
            <person name="Nishi S."/>
            <person name="Hori S."/>
            <person name="Arai W."/>
            <person name="Tsubouchi T."/>
            <person name="Morono Y."/>
            <person name="Uchiyama I."/>
            <person name="Ito T."/>
            <person name="Fujiyama A."/>
            <person name="Inagaki F."/>
            <person name="Takami H."/>
        </authorList>
    </citation>
    <scope>NUCLEOTIDE SEQUENCE</scope>
    <source>
        <strain evidence="4">Expedition CK06-06</strain>
    </source>
</reference>
<name>X1GLJ3_9ZZZZ</name>
<dbReference type="EMBL" id="BARU01007502">
    <property type="protein sequence ID" value="GAH45730.1"/>
    <property type="molecule type" value="Genomic_DNA"/>
</dbReference>
<dbReference type="Pfam" id="PF00515">
    <property type="entry name" value="TPR_1"/>
    <property type="match status" value="2"/>
</dbReference>
<sequence>MKILTENIEELIKKAKELTNQERFEEALEILENAFANNPNSKEVKESLLETLFVYGGYLNDEYTLQYKKAKEMFKRIIEIDPTNYRAHYNLGIANFNLDEIEKAKECYEEAVRINPVYKHCLYNIGLIFEREGDFQEALRYYEKALEIDPKFPYATNARSHILSNLDDLKRSSDISNKRRNIERLKSLLEVSKRIRIEMIQTLLNIEKEKLFDLLIDWGKKYQFEIDGDFLNINKETLPDLLKTLDDR</sequence>
<keyword evidence="2" id="KW-0802">TPR repeat</keyword>
<dbReference type="SUPFAM" id="SSF48452">
    <property type="entry name" value="TPR-like"/>
    <property type="match status" value="1"/>
</dbReference>